<evidence type="ECO:0000256" key="1">
    <source>
        <dbReference type="ARBA" id="ARBA00022723"/>
    </source>
</evidence>
<evidence type="ECO:0000259" key="4">
    <source>
        <dbReference type="PROSITE" id="PS50222"/>
    </source>
</evidence>
<evidence type="ECO:0000313" key="6">
    <source>
        <dbReference type="Proteomes" id="UP000436088"/>
    </source>
</evidence>
<dbReference type="InterPro" id="IPR002048">
    <property type="entry name" value="EF_hand_dom"/>
</dbReference>
<dbReference type="InterPro" id="IPR018247">
    <property type="entry name" value="EF_Hand_1_Ca_BS"/>
</dbReference>
<sequence>MTRKKSLMIRYRNGPIISDKEVNQIIESIDVNGNGFMDIDEFGILYKTIVNEHNEEEDMIDQNRDGFITFEDFRSVLSSLGLKQRRVIEDCEEMITKVDAAGDGKVNFMEFKQMMKGGGFTTLRPS</sequence>
<dbReference type="Pfam" id="PF13499">
    <property type="entry name" value="EF-hand_7"/>
    <property type="match status" value="1"/>
</dbReference>
<keyword evidence="6" id="KW-1185">Reference proteome</keyword>
<reference evidence="5" key="1">
    <citation type="submission" date="2019-09" db="EMBL/GenBank/DDBJ databases">
        <title>Draft genome information of white flower Hibiscus syriacus.</title>
        <authorList>
            <person name="Kim Y.-M."/>
        </authorList>
    </citation>
    <scope>NUCLEOTIDE SEQUENCE [LARGE SCALE GENOMIC DNA]</scope>
    <source>
        <strain evidence="5">YM2019G1</strain>
    </source>
</reference>
<accession>A0A6A3CTJ7</accession>
<dbReference type="GO" id="GO:0005509">
    <property type="term" value="F:calcium ion binding"/>
    <property type="evidence" value="ECO:0007669"/>
    <property type="project" value="InterPro"/>
</dbReference>
<dbReference type="SMART" id="SM00054">
    <property type="entry name" value="EFh"/>
    <property type="match status" value="3"/>
</dbReference>
<name>A0A6A3CTJ7_HIBSY</name>
<dbReference type="FunFam" id="1.10.238.10:FF:000003">
    <property type="entry name" value="Calmodulin A"/>
    <property type="match status" value="1"/>
</dbReference>
<evidence type="ECO:0000313" key="5">
    <source>
        <dbReference type="EMBL" id="KAE8730559.1"/>
    </source>
</evidence>
<keyword evidence="2" id="KW-0677">Repeat</keyword>
<evidence type="ECO:0000256" key="3">
    <source>
        <dbReference type="ARBA" id="ARBA00022837"/>
    </source>
</evidence>
<keyword evidence="1" id="KW-0479">Metal-binding</keyword>
<protein>
    <submittedName>
        <fullName evidence="5">Calmodulin-like protein 5</fullName>
    </submittedName>
</protein>
<dbReference type="SUPFAM" id="SSF47473">
    <property type="entry name" value="EF-hand"/>
    <property type="match status" value="1"/>
</dbReference>
<feature type="domain" description="EF-hand" evidence="4">
    <location>
        <begin position="58"/>
        <end position="83"/>
    </location>
</feature>
<feature type="domain" description="EF-hand" evidence="4">
    <location>
        <begin position="86"/>
        <end position="121"/>
    </location>
</feature>
<gene>
    <name evidence="5" type="ORF">F3Y22_tig00002919pilonHSYRG00173</name>
</gene>
<comment type="caution">
    <text evidence="5">The sequence shown here is derived from an EMBL/GenBank/DDBJ whole genome shotgun (WGS) entry which is preliminary data.</text>
</comment>
<dbReference type="InterPro" id="IPR011992">
    <property type="entry name" value="EF-hand-dom_pair"/>
</dbReference>
<dbReference type="AlphaFoldDB" id="A0A6A3CTJ7"/>
<organism evidence="5 6">
    <name type="scientific">Hibiscus syriacus</name>
    <name type="common">Rose of Sharon</name>
    <dbReference type="NCBI Taxonomy" id="106335"/>
    <lineage>
        <taxon>Eukaryota</taxon>
        <taxon>Viridiplantae</taxon>
        <taxon>Streptophyta</taxon>
        <taxon>Embryophyta</taxon>
        <taxon>Tracheophyta</taxon>
        <taxon>Spermatophyta</taxon>
        <taxon>Magnoliopsida</taxon>
        <taxon>eudicotyledons</taxon>
        <taxon>Gunneridae</taxon>
        <taxon>Pentapetalae</taxon>
        <taxon>rosids</taxon>
        <taxon>malvids</taxon>
        <taxon>Malvales</taxon>
        <taxon>Malvaceae</taxon>
        <taxon>Malvoideae</taxon>
        <taxon>Hibiscus</taxon>
    </lineage>
</organism>
<feature type="domain" description="EF-hand" evidence="4">
    <location>
        <begin position="17"/>
        <end position="52"/>
    </location>
</feature>
<dbReference type="Gene3D" id="1.10.238.10">
    <property type="entry name" value="EF-hand"/>
    <property type="match status" value="1"/>
</dbReference>
<dbReference type="PROSITE" id="PS00018">
    <property type="entry name" value="EF_HAND_1"/>
    <property type="match status" value="2"/>
</dbReference>
<dbReference type="PANTHER" id="PTHR10891">
    <property type="entry name" value="EF-HAND CALCIUM-BINDING DOMAIN CONTAINING PROTEIN"/>
    <property type="match status" value="1"/>
</dbReference>
<proteinExistence type="predicted"/>
<dbReference type="EMBL" id="VEPZ02000206">
    <property type="protein sequence ID" value="KAE8730559.1"/>
    <property type="molecule type" value="Genomic_DNA"/>
</dbReference>
<dbReference type="CDD" id="cd00051">
    <property type="entry name" value="EFh"/>
    <property type="match status" value="1"/>
</dbReference>
<dbReference type="PROSITE" id="PS50222">
    <property type="entry name" value="EF_HAND_2"/>
    <property type="match status" value="3"/>
</dbReference>
<evidence type="ECO:0000256" key="2">
    <source>
        <dbReference type="ARBA" id="ARBA00022737"/>
    </source>
</evidence>
<dbReference type="InterPro" id="IPR039647">
    <property type="entry name" value="EF_hand_pair_protein_CML-like"/>
</dbReference>
<keyword evidence="3" id="KW-0106">Calcium</keyword>
<dbReference type="Proteomes" id="UP000436088">
    <property type="component" value="Unassembled WGS sequence"/>
</dbReference>